<evidence type="ECO:0000259" key="1">
    <source>
        <dbReference type="Pfam" id="PF01695"/>
    </source>
</evidence>
<proteinExistence type="predicted"/>
<dbReference type="Proteomes" id="UP000677918">
    <property type="component" value="Unassembled WGS sequence"/>
</dbReference>
<comment type="caution">
    <text evidence="3">The sequence shown here is derived from an EMBL/GenBank/DDBJ whole genome shotgun (WGS) entry which is preliminary data.</text>
</comment>
<protein>
    <submittedName>
        <fullName evidence="3">Primosomal protein DnaI</fullName>
    </submittedName>
</protein>
<evidence type="ECO:0000259" key="2">
    <source>
        <dbReference type="Pfam" id="PF07319"/>
    </source>
</evidence>
<gene>
    <name evidence="3" type="primary">dnaI</name>
    <name evidence="3" type="ORF">XYCOK13_12880</name>
</gene>
<dbReference type="InterPro" id="IPR027417">
    <property type="entry name" value="P-loop_NTPase"/>
</dbReference>
<dbReference type="RefSeq" id="WP_213411044.1">
    <property type="nucleotide sequence ID" value="NZ_BOVK01000015.1"/>
</dbReference>
<dbReference type="InterPro" id="IPR009928">
    <property type="entry name" value="DnaI_N"/>
</dbReference>
<dbReference type="AlphaFoldDB" id="A0A8J4M1E1"/>
<name>A0A8J4M1E1_9BACL</name>
<dbReference type="EMBL" id="BOVK01000015">
    <property type="protein sequence ID" value="GIQ68464.1"/>
    <property type="molecule type" value="Genomic_DNA"/>
</dbReference>
<dbReference type="SUPFAM" id="SSF52540">
    <property type="entry name" value="P-loop containing nucleoside triphosphate hydrolases"/>
    <property type="match status" value="1"/>
</dbReference>
<dbReference type="Pfam" id="PF01695">
    <property type="entry name" value="IstB_IS21"/>
    <property type="match status" value="1"/>
</dbReference>
<feature type="domain" description="IstB-like ATP-binding" evidence="1">
    <location>
        <begin position="168"/>
        <end position="314"/>
    </location>
</feature>
<dbReference type="PANTHER" id="PTHR30050">
    <property type="entry name" value="CHROMOSOMAL REPLICATION INITIATOR PROTEIN DNAA"/>
    <property type="match status" value="1"/>
</dbReference>
<dbReference type="PANTHER" id="PTHR30050:SF8">
    <property type="entry name" value="PRIMOSOMAL PROTEIN DNAI"/>
    <property type="match status" value="1"/>
</dbReference>
<keyword evidence="4" id="KW-1185">Reference proteome</keyword>
<sequence>MESLSDVLKSLPVGEMLKQSASQRQTLLNDPLVKKWRIRYPELQDHHFALYLNRLYQYVKEYRNCSSCPGLEACPNDMQGHYTRLEVEPLQGEPQIIDRKVSCKKWVSKQQEDEMRKRIRSFYMDEGALVRGYQIEEIMKIDRKRIKAVEHIEDYLHETKTNGLQTRGLYLAGALGTGKTFLMCYLLHELAACGYSGIIVYMPDFIEDVKSMIQEPAKLKETIELLKETDLLVFDDIGAEQLTPWVRDHVVATILNYRMNRKPTFYTSNYDLNAMEKHFSFTNKDGEEEHKGQRLMDRIRHFVDVVTVEGYNKRAGMPTTG</sequence>
<dbReference type="GO" id="GO:0006260">
    <property type="term" value="P:DNA replication"/>
    <property type="evidence" value="ECO:0007669"/>
    <property type="project" value="TreeGrafter"/>
</dbReference>
<dbReference type="InterPro" id="IPR002611">
    <property type="entry name" value="IstB_ATP-bd"/>
</dbReference>
<accession>A0A8J4M1E1</accession>
<dbReference type="GO" id="GO:0005524">
    <property type="term" value="F:ATP binding"/>
    <property type="evidence" value="ECO:0007669"/>
    <property type="project" value="InterPro"/>
</dbReference>
<dbReference type="CDD" id="cd00009">
    <property type="entry name" value="AAA"/>
    <property type="match status" value="1"/>
</dbReference>
<organism evidence="3 4">
    <name type="scientific">Xylanibacillus composti</name>
    <dbReference type="NCBI Taxonomy" id="1572762"/>
    <lineage>
        <taxon>Bacteria</taxon>
        <taxon>Bacillati</taxon>
        <taxon>Bacillota</taxon>
        <taxon>Bacilli</taxon>
        <taxon>Bacillales</taxon>
        <taxon>Paenibacillaceae</taxon>
        <taxon>Xylanibacillus</taxon>
    </lineage>
</organism>
<evidence type="ECO:0000313" key="4">
    <source>
        <dbReference type="Proteomes" id="UP000677918"/>
    </source>
</evidence>
<dbReference type="Pfam" id="PF07319">
    <property type="entry name" value="DnaI_N"/>
    <property type="match status" value="1"/>
</dbReference>
<dbReference type="Gene3D" id="3.40.50.300">
    <property type="entry name" value="P-loop containing nucleotide triphosphate hydrolases"/>
    <property type="match status" value="1"/>
</dbReference>
<feature type="domain" description="Primosomal DnaI N-terminal" evidence="2">
    <location>
        <begin position="1"/>
        <end position="88"/>
    </location>
</feature>
<evidence type="ECO:0000313" key="3">
    <source>
        <dbReference type="EMBL" id="GIQ68464.1"/>
    </source>
</evidence>
<reference evidence="3" key="1">
    <citation type="submission" date="2021-04" db="EMBL/GenBank/DDBJ databases">
        <title>Draft genome sequence of Xylanibacillus composti strain K13.</title>
        <authorList>
            <person name="Uke A."/>
            <person name="Chhe C."/>
            <person name="Baramee S."/>
            <person name="Kosugi A."/>
        </authorList>
    </citation>
    <scope>NUCLEOTIDE SEQUENCE</scope>
    <source>
        <strain evidence="3">K13</strain>
    </source>
</reference>
<dbReference type="NCBIfam" id="NF006505">
    <property type="entry name" value="PRK08939.1"/>
    <property type="match status" value="1"/>
</dbReference>